<name>A0A0L9V341_PHAAN</name>
<protein>
    <submittedName>
        <fullName evidence="3">Uncharacterized protein</fullName>
    </submittedName>
</protein>
<evidence type="ECO:0000256" key="2">
    <source>
        <dbReference type="SAM" id="MobiDB-lite"/>
    </source>
</evidence>
<keyword evidence="1" id="KW-0175">Coiled coil</keyword>
<feature type="region of interest" description="Disordered" evidence="2">
    <location>
        <begin position="348"/>
        <end position="440"/>
    </location>
</feature>
<organism evidence="3 4">
    <name type="scientific">Phaseolus angularis</name>
    <name type="common">Azuki bean</name>
    <name type="synonym">Vigna angularis</name>
    <dbReference type="NCBI Taxonomy" id="3914"/>
    <lineage>
        <taxon>Eukaryota</taxon>
        <taxon>Viridiplantae</taxon>
        <taxon>Streptophyta</taxon>
        <taxon>Embryophyta</taxon>
        <taxon>Tracheophyta</taxon>
        <taxon>Spermatophyta</taxon>
        <taxon>Magnoliopsida</taxon>
        <taxon>eudicotyledons</taxon>
        <taxon>Gunneridae</taxon>
        <taxon>Pentapetalae</taxon>
        <taxon>rosids</taxon>
        <taxon>fabids</taxon>
        <taxon>Fabales</taxon>
        <taxon>Fabaceae</taxon>
        <taxon>Papilionoideae</taxon>
        <taxon>50 kb inversion clade</taxon>
        <taxon>NPAAA clade</taxon>
        <taxon>indigoferoid/millettioid clade</taxon>
        <taxon>Phaseoleae</taxon>
        <taxon>Vigna</taxon>
    </lineage>
</organism>
<proteinExistence type="predicted"/>
<evidence type="ECO:0000313" key="4">
    <source>
        <dbReference type="Proteomes" id="UP000053144"/>
    </source>
</evidence>
<sequence>MLGPNWYTSPPSPSIRSVRRTFGVRPVRGVARVGGLWRKLKRPHIWSVDRAGLRRRSPGDFGEGRWWARPSPSSVSSSFLEETVRSLGREPSSLDAAGNRIIHGVPIFLLKGGIRIDGFPYVLDNDRTLVSEYDSAPYSVSLFASVYDTRELLELRVNRTHVVRDMEDSKLVRAGVSLRNERVYYGKRSSPNDFFYIYANVFVQLVVRAAMQAFLAMCLVVGVTSTIPVFFHYFDVCPPPQGGWVSLTSVRDRTLFCPYSDSFKNFKHHYFKTRVPRKIKAFPVGVLGLADLEAVRTINAIPRRISAHHLVECLRREDCERKAFDLMTAPLACQSNFMASKKRAGASSSSAWAKGAPNAPCPPLVRRSSSTGRLPPVPVVPPQSALLEATRGPTPASRAPVVDPSSEADTASAALLVRKRKDHVGEGHKDKEASSSRLASKRACNGKEKMIELLEADLEKAKRDNNQLKAKVARQRSSEHEEGFNKALRQAFVLTGIHEPFALGFDIEKDVFDGILVDLNTMVDDEGSETKGPSGVVGADDEAVEVEDDDGEAVEVKDDHGEADDGDN</sequence>
<evidence type="ECO:0000256" key="1">
    <source>
        <dbReference type="SAM" id="Coils"/>
    </source>
</evidence>
<evidence type="ECO:0000313" key="3">
    <source>
        <dbReference type="EMBL" id="KOM49174.1"/>
    </source>
</evidence>
<feature type="compositionally biased region" description="Basic and acidic residues" evidence="2">
    <location>
        <begin position="423"/>
        <end position="434"/>
    </location>
</feature>
<dbReference type="Gramene" id="KOM49174">
    <property type="protein sequence ID" value="KOM49174"/>
    <property type="gene ID" value="LR48_Vigan08g000100"/>
</dbReference>
<feature type="region of interest" description="Disordered" evidence="2">
    <location>
        <begin position="524"/>
        <end position="568"/>
    </location>
</feature>
<reference evidence="4" key="1">
    <citation type="journal article" date="2015" name="Proc. Natl. Acad. Sci. U.S.A.">
        <title>Genome sequencing of adzuki bean (Vigna angularis) provides insight into high starch and low fat accumulation and domestication.</title>
        <authorList>
            <person name="Yang K."/>
            <person name="Tian Z."/>
            <person name="Chen C."/>
            <person name="Luo L."/>
            <person name="Zhao B."/>
            <person name="Wang Z."/>
            <person name="Yu L."/>
            <person name="Li Y."/>
            <person name="Sun Y."/>
            <person name="Li W."/>
            <person name="Chen Y."/>
            <person name="Li Y."/>
            <person name="Zhang Y."/>
            <person name="Ai D."/>
            <person name="Zhao J."/>
            <person name="Shang C."/>
            <person name="Ma Y."/>
            <person name="Wu B."/>
            <person name="Wang M."/>
            <person name="Gao L."/>
            <person name="Sun D."/>
            <person name="Zhang P."/>
            <person name="Guo F."/>
            <person name="Wang W."/>
            <person name="Li Y."/>
            <person name="Wang J."/>
            <person name="Varshney R.K."/>
            <person name="Wang J."/>
            <person name="Ling H.Q."/>
            <person name="Wan P."/>
        </authorList>
    </citation>
    <scope>NUCLEOTIDE SEQUENCE</scope>
    <source>
        <strain evidence="4">cv. Jingnong 6</strain>
    </source>
</reference>
<feature type="compositionally biased region" description="Acidic residues" evidence="2">
    <location>
        <begin position="539"/>
        <end position="553"/>
    </location>
</feature>
<gene>
    <name evidence="3" type="ORF">LR48_Vigan08g000100</name>
</gene>
<dbReference type="Proteomes" id="UP000053144">
    <property type="component" value="Chromosome 8"/>
</dbReference>
<dbReference type="AlphaFoldDB" id="A0A0L9V341"/>
<feature type="coiled-coil region" evidence="1">
    <location>
        <begin position="444"/>
        <end position="478"/>
    </location>
</feature>
<dbReference type="EMBL" id="CM003378">
    <property type="protein sequence ID" value="KOM49174.1"/>
    <property type="molecule type" value="Genomic_DNA"/>
</dbReference>
<accession>A0A0L9V341</accession>